<dbReference type="GeneID" id="110769251"/>
<dbReference type="InterPro" id="IPR036457">
    <property type="entry name" value="PPM-type-like_dom_sf"/>
</dbReference>
<protein>
    <submittedName>
        <fullName evidence="3">Probable protein phosphatase 2C 62</fullName>
    </submittedName>
</protein>
<evidence type="ECO:0000313" key="3">
    <source>
        <dbReference type="RefSeq" id="XP_021828879.1"/>
    </source>
</evidence>
<evidence type="ECO:0000259" key="1">
    <source>
        <dbReference type="PROSITE" id="PS51746"/>
    </source>
</evidence>
<name>A0A6P5TPF5_PRUAV</name>
<sequence>MEKKKNKVSNSSYNVNVTYGFRLLNGTNNIPTASYVVVELRQIGDGDHDVGLFGIFDGITNYQTPAYLQSYPFKNIIAEPEFWLSTAYAVRRGYLITNNNLVERIDLRSISASSAVTAILMNHHDEWMLVVANVGNSRAIICCKNGVAKQLSVNHDLLNKMERGARKQRVSYLLITRHFELFVDTDKIKENL</sequence>
<dbReference type="PROSITE" id="PS51746">
    <property type="entry name" value="PPM_2"/>
    <property type="match status" value="1"/>
</dbReference>
<dbReference type="PANTHER" id="PTHR47992">
    <property type="entry name" value="PROTEIN PHOSPHATASE"/>
    <property type="match status" value="1"/>
</dbReference>
<dbReference type="RefSeq" id="XP_021828879.1">
    <property type="nucleotide sequence ID" value="XM_021973187.1"/>
</dbReference>
<dbReference type="InterPro" id="IPR001932">
    <property type="entry name" value="PPM-type_phosphatase-like_dom"/>
</dbReference>
<gene>
    <name evidence="3" type="primary">LOC110769251</name>
</gene>
<dbReference type="Gene3D" id="3.60.40.10">
    <property type="entry name" value="PPM-type phosphatase domain"/>
    <property type="match status" value="1"/>
</dbReference>
<organism evidence="2 3">
    <name type="scientific">Prunus avium</name>
    <name type="common">Cherry</name>
    <name type="synonym">Cerasus avium</name>
    <dbReference type="NCBI Taxonomy" id="42229"/>
    <lineage>
        <taxon>Eukaryota</taxon>
        <taxon>Viridiplantae</taxon>
        <taxon>Streptophyta</taxon>
        <taxon>Embryophyta</taxon>
        <taxon>Tracheophyta</taxon>
        <taxon>Spermatophyta</taxon>
        <taxon>Magnoliopsida</taxon>
        <taxon>eudicotyledons</taxon>
        <taxon>Gunneridae</taxon>
        <taxon>Pentapetalae</taxon>
        <taxon>rosids</taxon>
        <taxon>fabids</taxon>
        <taxon>Rosales</taxon>
        <taxon>Rosaceae</taxon>
        <taxon>Amygdaloideae</taxon>
        <taxon>Amygdaleae</taxon>
        <taxon>Prunus</taxon>
    </lineage>
</organism>
<dbReference type="KEGG" id="pavi:110769251"/>
<dbReference type="SUPFAM" id="SSF81606">
    <property type="entry name" value="PP2C-like"/>
    <property type="match status" value="1"/>
</dbReference>
<keyword evidence="2" id="KW-1185">Reference proteome</keyword>
<dbReference type="GO" id="GO:0004722">
    <property type="term" value="F:protein serine/threonine phosphatase activity"/>
    <property type="evidence" value="ECO:0007669"/>
    <property type="project" value="InterPro"/>
</dbReference>
<dbReference type="AlphaFoldDB" id="A0A6P5TPF5"/>
<evidence type="ECO:0000313" key="2">
    <source>
        <dbReference type="Proteomes" id="UP000515124"/>
    </source>
</evidence>
<dbReference type="Pfam" id="PF00481">
    <property type="entry name" value="PP2C"/>
    <property type="match status" value="1"/>
</dbReference>
<feature type="domain" description="PPM-type phosphatase" evidence="1">
    <location>
        <begin position="34"/>
        <end position="192"/>
    </location>
</feature>
<dbReference type="InterPro" id="IPR015655">
    <property type="entry name" value="PP2C"/>
</dbReference>
<accession>A0A6P5TPF5</accession>
<proteinExistence type="predicted"/>
<dbReference type="Proteomes" id="UP000515124">
    <property type="component" value="Unplaced"/>
</dbReference>
<reference evidence="3" key="1">
    <citation type="submission" date="2025-08" db="UniProtKB">
        <authorList>
            <consortium name="RefSeq"/>
        </authorList>
    </citation>
    <scope>IDENTIFICATION</scope>
</reference>